<dbReference type="GO" id="GO:0046872">
    <property type="term" value="F:metal ion binding"/>
    <property type="evidence" value="ECO:0007669"/>
    <property type="project" value="UniProtKB-KW"/>
</dbReference>
<dbReference type="PANTHER" id="PTHR31388">
    <property type="entry name" value="PEROXIDASE 72-RELATED"/>
    <property type="match status" value="1"/>
</dbReference>
<feature type="chain" id="PRO_5025549503" description="peroxidase" evidence="18">
    <location>
        <begin position="26"/>
        <end position="126"/>
    </location>
</feature>
<comment type="function">
    <text evidence="3">Removal of H(2)O(2), oxidation of toxic reductants, biosynthesis and degradation of lignin, suberization, auxin catabolism, response to environmental stresses such as wounding, pathogen attack and oxidative stress. These functions might be dependent on each isozyme/isoform in each plant tissue.</text>
</comment>
<keyword evidence="11" id="KW-0560">Oxidoreductase</keyword>
<protein>
    <recommendedName>
        <fullName evidence="4">peroxidase</fullName>
        <ecNumber evidence="4">1.11.1.7</ecNumber>
    </recommendedName>
</protein>
<feature type="domain" description="Plant heme peroxidase family profile" evidence="19">
    <location>
        <begin position="31"/>
        <end position="126"/>
    </location>
</feature>
<keyword evidence="6 20" id="KW-0575">Peroxidase</keyword>
<organism evidence="20 21">
    <name type="scientific">Morella rubra</name>
    <name type="common">Chinese bayberry</name>
    <dbReference type="NCBI Taxonomy" id="262757"/>
    <lineage>
        <taxon>Eukaryota</taxon>
        <taxon>Viridiplantae</taxon>
        <taxon>Streptophyta</taxon>
        <taxon>Embryophyta</taxon>
        <taxon>Tracheophyta</taxon>
        <taxon>Spermatophyta</taxon>
        <taxon>Magnoliopsida</taxon>
        <taxon>eudicotyledons</taxon>
        <taxon>Gunneridae</taxon>
        <taxon>Pentapetalae</taxon>
        <taxon>rosids</taxon>
        <taxon>fabids</taxon>
        <taxon>Fagales</taxon>
        <taxon>Myricaceae</taxon>
        <taxon>Morella</taxon>
    </lineage>
</organism>
<evidence type="ECO:0000256" key="13">
    <source>
        <dbReference type="ARBA" id="ARBA00023180"/>
    </source>
</evidence>
<comment type="catalytic activity">
    <reaction evidence="1">
        <text>2 a phenolic donor + H2O2 = 2 a phenolic radical donor + 2 H2O</text>
        <dbReference type="Rhea" id="RHEA:56136"/>
        <dbReference type="ChEBI" id="CHEBI:15377"/>
        <dbReference type="ChEBI" id="CHEBI:16240"/>
        <dbReference type="ChEBI" id="CHEBI:139520"/>
        <dbReference type="ChEBI" id="CHEBI:139521"/>
        <dbReference type="EC" id="1.11.1.7"/>
    </reaction>
</comment>
<evidence type="ECO:0000313" key="20">
    <source>
        <dbReference type="EMBL" id="KAB1202093.1"/>
    </source>
</evidence>
<sequence length="126" mass="13895">MRFLGRRVNMPSFCLIFFLTMSSMASVSLASLKDGFYKTSCPSAEAIVRETVNNAASQNPGIAVGLIRMHFHDCFVRLFNCTEGEEQRKDGAAWANKFAAAMVKMGRINALTGSQGEVRKYCNIVS</sequence>
<dbReference type="Gene3D" id="1.10.520.10">
    <property type="match status" value="2"/>
</dbReference>
<keyword evidence="12" id="KW-0408">Iron</keyword>
<dbReference type="GO" id="GO:0020037">
    <property type="term" value="F:heme binding"/>
    <property type="evidence" value="ECO:0007669"/>
    <property type="project" value="InterPro"/>
</dbReference>
<feature type="binding site" evidence="16">
    <location>
        <position position="73"/>
    </location>
    <ligand>
        <name>Ca(2+)</name>
        <dbReference type="ChEBI" id="CHEBI:29108"/>
        <label>1</label>
    </ligand>
</feature>
<dbReference type="EC" id="1.11.1.7" evidence="4"/>
<evidence type="ECO:0000256" key="11">
    <source>
        <dbReference type="ARBA" id="ARBA00023002"/>
    </source>
</evidence>
<evidence type="ECO:0000313" key="21">
    <source>
        <dbReference type="Proteomes" id="UP000516437"/>
    </source>
</evidence>
<dbReference type="InterPro" id="IPR010255">
    <property type="entry name" value="Haem_peroxidase_sf"/>
</dbReference>
<evidence type="ECO:0000256" key="5">
    <source>
        <dbReference type="ARBA" id="ARBA00022525"/>
    </source>
</evidence>
<dbReference type="Gene3D" id="1.10.420.10">
    <property type="entry name" value="Peroxidase, domain 2"/>
    <property type="match status" value="1"/>
</dbReference>
<evidence type="ECO:0000256" key="12">
    <source>
        <dbReference type="ARBA" id="ARBA00023004"/>
    </source>
</evidence>
<dbReference type="PRINTS" id="PR00461">
    <property type="entry name" value="PLPEROXIDASE"/>
</dbReference>
<keyword evidence="9 18" id="KW-0732">Signal</keyword>
<keyword evidence="8 16" id="KW-0479">Metal-binding</keyword>
<evidence type="ECO:0000256" key="9">
    <source>
        <dbReference type="ARBA" id="ARBA00022729"/>
    </source>
</evidence>
<dbReference type="InterPro" id="IPR002016">
    <property type="entry name" value="Haem_peroxidase"/>
</dbReference>
<dbReference type="AlphaFoldDB" id="A0A6A1UPD2"/>
<feature type="binding site" evidence="16">
    <location>
        <position position="76"/>
    </location>
    <ligand>
        <name>Ca(2+)</name>
        <dbReference type="ChEBI" id="CHEBI:29108"/>
        <label>1</label>
    </ligand>
</feature>
<dbReference type="GO" id="GO:0006979">
    <property type="term" value="P:response to oxidative stress"/>
    <property type="evidence" value="ECO:0007669"/>
    <property type="project" value="InterPro"/>
</dbReference>
<evidence type="ECO:0000256" key="15">
    <source>
        <dbReference type="PIRSR" id="PIRSR600823-1"/>
    </source>
</evidence>
<name>A0A6A1UPD2_9ROSI</name>
<dbReference type="Proteomes" id="UP000516437">
    <property type="component" value="Chromosome 8"/>
</dbReference>
<evidence type="ECO:0000256" key="16">
    <source>
        <dbReference type="PIRSR" id="PIRSR600823-3"/>
    </source>
</evidence>
<keyword evidence="21" id="KW-1185">Reference proteome</keyword>
<evidence type="ECO:0000256" key="6">
    <source>
        <dbReference type="ARBA" id="ARBA00022559"/>
    </source>
</evidence>
<dbReference type="PANTHER" id="PTHR31388:SF264">
    <property type="entry name" value="PEROXIDASE 59"/>
    <property type="match status" value="1"/>
</dbReference>
<keyword evidence="7" id="KW-0349">Heme</keyword>
<dbReference type="InterPro" id="IPR019794">
    <property type="entry name" value="Peroxidases_AS"/>
</dbReference>
<evidence type="ECO:0000256" key="17">
    <source>
        <dbReference type="PIRSR" id="PIRSR600823-4"/>
    </source>
</evidence>
<accession>A0A6A1UPD2</accession>
<dbReference type="PROSITE" id="PS00436">
    <property type="entry name" value="PEROXIDASE_2"/>
    <property type="match status" value="1"/>
</dbReference>
<dbReference type="GO" id="GO:0042744">
    <property type="term" value="P:hydrogen peroxide catabolic process"/>
    <property type="evidence" value="ECO:0007669"/>
    <property type="project" value="UniProtKB-KW"/>
</dbReference>
<evidence type="ECO:0000256" key="14">
    <source>
        <dbReference type="ARBA" id="ARBA00023324"/>
    </source>
</evidence>
<evidence type="ECO:0000256" key="4">
    <source>
        <dbReference type="ARBA" id="ARBA00012313"/>
    </source>
</evidence>
<keyword evidence="10 16" id="KW-0106">Calcium</keyword>
<evidence type="ECO:0000256" key="3">
    <source>
        <dbReference type="ARBA" id="ARBA00002322"/>
    </source>
</evidence>
<dbReference type="GO" id="GO:0140825">
    <property type="term" value="F:lactoperoxidase activity"/>
    <property type="evidence" value="ECO:0007669"/>
    <property type="project" value="UniProtKB-EC"/>
</dbReference>
<evidence type="ECO:0000256" key="2">
    <source>
        <dbReference type="ARBA" id="ARBA00001970"/>
    </source>
</evidence>
<keyword evidence="5" id="KW-0964">Secreted</keyword>
<feature type="signal peptide" evidence="18">
    <location>
        <begin position="1"/>
        <end position="25"/>
    </location>
</feature>
<dbReference type="SUPFAM" id="SSF48113">
    <property type="entry name" value="Heme-dependent peroxidases"/>
    <property type="match status" value="2"/>
</dbReference>
<comment type="cofactor">
    <cofactor evidence="2">
        <name>heme b</name>
        <dbReference type="ChEBI" id="CHEBI:60344"/>
    </cofactor>
</comment>
<evidence type="ECO:0000256" key="10">
    <source>
        <dbReference type="ARBA" id="ARBA00022837"/>
    </source>
</evidence>
<evidence type="ECO:0000256" key="18">
    <source>
        <dbReference type="SAM" id="SignalP"/>
    </source>
</evidence>
<dbReference type="InterPro" id="IPR000823">
    <property type="entry name" value="Peroxidase_pln"/>
</dbReference>
<comment type="cofactor">
    <cofactor evidence="16">
        <name>Ca(2+)</name>
        <dbReference type="ChEBI" id="CHEBI:29108"/>
    </cofactor>
    <text evidence="16">Binds 2 calcium ions per subunit.</text>
</comment>
<evidence type="ECO:0000256" key="1">
    <source>
        <dbReference type="ARBA" id="ARBA00000189"/>
    </source>
</evidence>
<gene>
    <name evidence="20" type="ORF">CJ030_MR8G018186</name>
</gene>
<evidence type="ECO:0000259" key="19">
    <source>
        <dbReference type="PROSITE" id="PS50873"/>
    </source>
</evidence>
<dbReference type="PROSITE" id="PS50873">
    <property type="entry name" value="PEROXIDASE_4"/>
    <property type="match status" value="1"/>
</dbReference>
<dbReference type="OrthoDB" id="2113341at2759"/>
<comment type="caution">
    <text evidence="20">The sequence shown here is derived from an EMBL/GenBank/DDBJ whole genome shotgun (WGS) entry which is preliminary data.</text>
</comment>
<keyword evidence="14" id="KW-0376">Hydrogen peroxide</keyword>
<feature type="site" description="Transition state stabilizer" evidence="17">
    <location>
        <position position="68"/>
    </location>
</feature>
<evidence type="ECO:0000256" key="7">
    <source>
        <dbReference type="ARBA" id="ARBA00022617"/>
    </source>
</evidence>
<proteinExistence type="predicted"/>
<dbReference type="EMBL" id="RXIC02000026">
    <property type="protein sequence ID" value="KAB1202093.1"/>
    <property type="molecule type" value="Genomic_DNA"/>
</dbReference>
<keyword evidence="13" id="KW-0325">Glycoprotein</keyword>
<feature type="active site" description="Proton acceptor" evidence="15">
    <location>
        <position position="72"/>
    </location>
</feature>
<reference evidence="20 21" key="1">
    <citation type="journal article" date="2019" name="Plant Biotechnol. J.">
        <title>The red bayberry genome and genetic basis of sex determination.</title>
        <authorList>
            <person name="Jia H.M."/>
            <person name="Jia H.J."/>
            <person name="Cai Q.L."/>
            <person name="Wang Y."/>
            <person name="Zhao H.B."/>
            <person name="Yang W.F."/>
            <person name="Wang G.Y."/>
            <person name="Li Y.H."/>
            <person name="Zhan D.L."/>
            <person name="Shen Y.T."/>
            <person name="Niu Q.F."/>
            <person name="Chang L."/>
            <person name="Qiu J."/>
            <person name="Zhao L."/>
            <person name="Xie H.B."/>
            <person name="Fu W.Y."/>
            <person name="Jin J."/>
            <person name="Li X.W."/>
            <person name="Jiao Y."/>
            <person name="Zhou C.C."/>
            <person name="Tu T."/>
            <person name="Chai C.Y."/>
            <person name="Gao J.L."/>
            <person name="Fan L.J."/>
            <person name="van de Weg E."/>
            <person name="Wang J.Y."/>
            <person name="Gao Z.S."/>
        </authorList>
    </citation>
    <scope>NUCLEOTIDE SEQUENCE [LARGE SCALE GENOMIC DNA]</scope>
    <source>
        <tissue evidence="20">Leaves</tissue>
    </source>
</reference>
<evidence type="ECO:0000256" key="8">
    <source>
        <dbReference type="ARBA" id="ARBA00022723"/>
    </source>
</evidence>